<sequence length="115" mass="13315">MDLRTQALIDAVATEEAREILQLASREPMSVRNLQEEIDVSAATIYRHTDDLVEANYLKEETEITDDGDQYSTFRTKVSAVTFTVERDEFRVDVQVRDDIVDRFSRVWRSLGEGR</sequence>
<dbReference type="InterPro" id="IPR011991">
    <property type="entry name" value="ArsR-like_HTH"/>
</dbReference>
<dbReference type="RefSeq" id="WP_162317194.1">
    <property type="nucleotide sequence ID" value="NZ_JAHQXF010000001.1"/>
</dbReference>
<dbReference type="InterPro" id="IPR036388">
    <property type="entry name" value="WH-like_DNA-bd_sf"/>
</dbReference>
<protein>
    <submittedName>
        <fullName evidence="1">Winged helix-turn-helix domain-containing protein</fullName>
    </submittedName>
</protein>
<dbReference type="CDD" id="cd00090">
    <property type="entry name" value="HTH_ARSR"/>
    <property type="match status" value="1"/>
</dbReference>
<accession>A0A8J8C3B1</accession>
<dbReference type="EMBL" id="JAHQXF010000001">
    <property type="protein sequence ID" value="MBV0924117.1"/>
    <property type="molecule type" value="Genomic_DNA"/>
</dbReference>
<comment type="caution">
    <text evidence="1">The sequence shown here is derived from an EMBL/GenBank/DDBJ whole genome shotgun (WGS) entry which is preliminary data.</text>
</comment>
<reference evidence="1 2" key="1">
    <citation type="submission" date="2021-06" db="EMBL/GenBank/DDBJ databases">
        <title>New haloarchaea isolates fom saline soil.</title>
        <authorList>
            <person name="Duran-Viseras A."/>
            <person name="Sanchez-Porro C.S."/>
            <person name="Ventosa A."/>
        </authorList>
    </citation>
    <scope>NUCLEOTIDE SEQUENCE [LARGE SCALE GENOMIC DNA]</scope>
    <source>
        <strain evidence="1 2">JCM 183640</strain>
    </source>
</reference>
<evidence type="ECO:0000313" key="1">
    <source>
        <dbReference type="EMBL" id="MBV0924117.1"/>
    </source>
</evidence>
<dbReference type="SUPFAM" id="SSF46785">
    <property type="entry name" value="Winged helix' DNA-binding domain"/>
    <property type="match status" value="1"/>
</dbReference>
<dbReference type="Gene3D" id="1.10.10.10">
    <property type="entry name" value="Winged helix-like DNA-binding domain superfamily/Winged helix DNA-binding domain"/>
    <property type="match status" value="1"/>
</dbReference>
<keyword evidence="2" id="KW-1185">Reference proteome</keyword>
<dbReference type="InterPro" id="IPR036390">
    <property type="entry name" value="WH_DNA-bd_sf"/>
</dbReference>
<name>A0A8J8C3B1_9EURY</name>
<proteinExistence type="predicted"/>
<gene>
    <name evidence="1" type="ORF">KTS45_07850</name>
</gene>
<organism evidence="1 2">
    <name type="scientific">Haloarcula limicola</name>
    <dbReference type="NCBI Taxonomy" id="1429915"/>
    <lineage>
        <taxon>Archaea</taxon>
        <taxon>Methanobacteriati</taxon>
        <taxon>Methanobacteriota</taxon>
        <taxon>Stenosarchaea group</taxon>
        <taxon>Halobacteria</taxon>
        <taxon>Halobacteriales</taxon>
        <taxon>Haloarculaceae</taxon>
        <taxon>Haloarcula</taxon>
    </lineage>
</organism>
<dbReference type="AlphaFoldDB" id="A0A8J8C3B1"/>
<evidence type="ECO:0000313" key="2">
    <source>
        <dbReference type="Proteomes" id="UP000766550"/>
    </source>
</evidence>
<dbReference type="Proteomes" id="UP000766550">
    <property type="component" value="Unassembled WGS sequence"/>
</dbReference>